<evidence type="ECO:0000256" key="2">
    <source>
        <dbReference type="ARBA" id="ARBA00022827"/>
    </source>
</evidence>
<dbReference type="OrthoDB" id="66881at2759"/>
<proteinExistence type="predicted"/>
<dbReference type="InterPro" id="IPR036188">
    <property type="entry name" value="FAD/NAD-bd_sf"/>
</dbReference>
<dbReference type="InterPro" id="IPR050346">
    <property type="entry name" value="FMO-like"/>
</dbReference>
<name>A0A7J0F1U1_9ERIC</name>
<keyword evidence="1" id="KW-0285">Flavoprotein</keyword>
<gene>
    <name evidence="4" type="ORF">Acr_08g0010480</name>
</gene>
<organism evidence="4 5">
    <name type="scientific">Actinidia rufa</name>
    <dbReference type="NCBI Taxonomy" id="165716"/>
    <lineage>
        <taxon>Eukaryota</taxon>
        <taxon>Viridiplantae</taxon>
        <taxon>Streptophyta</taxon>
        <taxon>Embryophyta</taxon>
        <taxon>Tracheophyta</taxon>
        <taxon>Spermatophyta</taxon>
        <taxon>Magnoliopsida</taxon>
        <taxon>eudicotyledons</taxon>
        <taxon>Gunneridae</taxon>
        <taxon>Pentapetalae</taxon>
        <taxon>asterids</taxon>
        <taxon>Ericales</taxon>
        <taxon>Actinidiaceae</taxon>
        <taxon>Actinidia</taxon>
    </lineage>
</organism>
<keyword evidence="2" id="KW-0274">FAD</keyword>
<dbReference type="EMBL" id="BJWL01000008">
    <property type="protein sequence ID" value="GFY92652.1"/>
    <property type="molecule type" value="Genomic_DNA"/>
</dbReference>
<evidence type="ECO:0000313" key="4">
    <source>
        <dbReference type="EMBL" id="GFY92652.1"/>
    </source>
</evidence>
<keyword evidence="5" id="KW-1185">Reference proteome</keyword>
<evidence type="ECO:0000256" key="1">
    <source>
        <dbReference type="ARBA" id="ARBA00022630"/>
    </source>
</evidence>
<dbReference type="AlphaFoldDB" id="A0A7J0F1U1"/>
<keyword evidence="3" id="KW-0560">Oxidoreductase</keyword>
<dbReference type="GO" id="GO:0016491">
    <property type="term" value="F:oxidoreductase activity"/>
    <property type="evidence" value="ECO:0007669"/>
    <property type="project" value="UniProtKB-KW"/>
</dbReference>
<accession>A0A7J0F1U1</accession>
<dbReference type="PANTHER" id="PTHR23023">
    <property type="entry name" value="DIMETHYLANILINE MONOOXYGENASE"/>
    <property type="match status" value="1"/>
</dbReference>
<comment type="caution">
    <text evidence="4">The sequence shown here is derived from an EMBL/GenBank/DDBJ whole genome shotgun (WGS) entry which is preliminary data.</text>
</comment>
<reference evidence="4 5" key="1">
    <citation type="submission" date="2019-07" db="EMBL/GenBank/DDBJ databases">
        <title>De Novo Assembly of kiwifruit Actinidia rufa.</title>
        <authorList>
            <person name="Sugita-Konishi S."/>
            <person name="Sato K."/>
            <person name="Mori E."/>
            <person name="Abe Y."/>
            <person name="Kisaki G."/>
            <person name="Hamano K."/>
            <person name="Suezawa K."/>
            <person name="Otani M."/>
            <person name="Fukuda T."/>
            <person name="Manabe T."/>
            <person name="Gomi K."/>
            <person name="Tabuchi M."/>
            <person name="Akimitsu K."/>
            <person name="Kataoka I."/>
        </authorList>
    </citation>
    <scope>NUCLEOTIDE SEQUENCE [LARGE SCALE GENOMIC DNA]</scope>
    <source>
        <strain evidence="5">cv. Fuchu</strain>
    </source>
</reference>
<dbReference type="Gene3D" id="3.50.50.60">
    <property type="entry name" value="FAD/NAD(P)-binding domain"/>
    <property type="match status" value="1"/>
</dbReference>
<evidence type="ECO:0000313" key="5">
    <source>
        <dbReference type="Proteomes" id="UP000585474"/>
    </source>
</evidence>
<dbReference type="Proteomes" id="UP000585474">
    <property type="component" value="Unassembled WGS sequence"/>
</dbReference>
<protein>
    <submittedName>
        <fullName evidence="4">Uncharacterized protein</fullName>
    </submittedName>
</protein>
<sequence>MELQSKWIAGALSGKLLLPSVEEMLAEVEAHYKQMEENGIPKYHTHVLDPIGFEYQDWLSAQVGLPPLDKRLKDMFWQLIMCVISQKDGYRDEMDIDSLLRSGT</sequence>
<dbReference type="SUPFAM" id="SSF51905">
    <property type="entry name" value="FAD/NAD(P)-binding domain"/>
    <property type="match status" value="1"/>
</dbReference>
<evidence type="ECO:0000256" key="3">
    <source>
        <dbReference type="ARBA" id="ARBA00023002"/>
    </source>
</evidence>